<sequence>MIAHQLEVIPTSIQMLQQTFKPLPVEVICTCKKSMPLILQPPHISAMNPSTEISAHRAIQDASATPTSSDHTSSDGTLPANVQPTTTPSNCIIFIQNNRIAEGGTINIFSSHCTSSSELFTCPGPQENSNSKQAVTKLK</sequence>
<dbReference type="Proteomes" id="UP000092154">
    <property type="component" value="Unassembled WGS sequence"/>
</dbReference>
<protein>
    <submittedName>
        <fullName evidence="2">Uncharacterized protein</fullName>
    </submittedName>
</protein>
<feature type="region of interest" description="Disordered" evidence="1">
    <location>
        <begin position="56"/>
        <end position="83"/>
    </location>
</feature>
<evidence type="ECO:0000313" key="2">
    <source>
        <dbReference type="EMBL" id="OAX34065.1"/>
    </source>
</evidence>
<evidence type="ECO:0000313" key="3">
    <source>
        <dbReference type="Proteomes" id="UP000092154"/>
    </source>
</evidence>
<dbReference type="EMBL" id="KV448665">
    <property type="protein sequence ID" value="OAX34065.1"/>
    <property type="molecule type" value="Genomic_DNA"/>
</dbReference>
<evidence type="ECO:0000256" key="1">
    <source>
        <dbReference type="SAM" id="MobiDB-lite"/>
    </source>
</evidence>
<dbReference type="InParanoid" id="A0A1B7MN89"/>
<reference evidence="2 3" key="1">
    <citation type="submission" date="2016-06" db="EMBL/GenBank/DDBJ databases">
        <title>Comparative genomics of the ectomycorrhizal sister species Rhizopogon vinicolor and Rhizopogon vesiculosus (Basidiomycota: Boletales) reveals a divergence of the mating type B locus.</title>
        <authorList>
            <consortium name="DOE Joint Genome Institute"/>
            <person name="Mujic A.B."/>
            <person name="Kuo A."/>
            <person name="Tritt A."/>
            <person name="Lipzen A."/>
            <person name="Chen C."/>
            <person name="Johnson J."/>
            <person name="Sharma A."/>
            <person name="Barry K."/>
            <person name="Grigoriev I.V."/>
            <person name="Spatafora J.W."/>
        </authorList>
    </citation>
    <scope>NUCLEOTIDE SEQUENCE [LARGE SCALE GENOMIC DNA]</scope>
    <source>
        <strain evidence="2 3">AM-OR11-026</strain>
    </source>
</reference>
<keyword evidence="3" id="KW-1185">Reference proteome</keyword>
<proteinExistence type="predicted"/>
<gene>
    <name evidence="2" type="ORF">K503DRAFT_473218</name>
</gene>
<organism evidence="2 3">
    <name type="scientific">Rhizopogon vinicolor AM-OR11-026</name>
    <dbReference type="NCBI Taxonomy" id="1314800"/>
    <lineage>
        <taxon>Eukaryota</taxon>
        <taxon>Fungi</taxon>
        <taxon>Dikarya</taxon>
        <taxon>Basidiomycota</taxon>
        <taxon>Agaricomycotina</taxon>
        <taxon>Agaricomycetes</taxon>
        <taxon>Agaricomycetidae</taxon>
        <taxon>Boletales</taxon>
        <taxon>Suillineae</taxon>
        <taxon>Rhizopogonaceae</taxon>
        <taxon>Rhizopogon</taxon>
    </lineage>
</organism>
<dbReference type="OrthoDB" id="10575093at2759"/>
<feature type="compositionally biased region" description="Polar residues" evidence="1">
    <location>
        <begin position="62"/>
        <end position="83"/>
    </location>
</feature>
<name>A0A1B7MN89_9AGAM</name>
<dbReference type="AlphaFoldDB" id="A0A1B7MN89"/>
<accession>A0A1B7MN89</accession>